<evidence type="ECO:0000256" key="1">
    <source>
        <dbReference type="SAM" id="Phobius"/>
    </source>
</evidence>
<keyword evidence="1" id="KW-0812">Transmembrane</keyword>
<feature type="transmembrane region" description="Helical" evidence="1">
    <location>
        <begin position="39"/>
        <end position="62"/>
    </location>
</feature>
<keyword evidence="1" id="KW-1133">Transmembrane helix</keyword>
<dbReference type="AlphaFoldDB" id="A0A5C3N1Y6"/>
<evidence type="ECO:0008006" key="4">
    <source>
        <dbReference type="Google" id="ProtNLM"/>
    </source>
</evidence>
<dbReference type="Proteomes" id="UP000305948">
    <property type="component" value="Unassembled WGS sequence"/>
</dbReference>
<reference evidence="2 3" key="1">
    <citation type="journal article" date="2019" name="Nat. Ecol. Evol.">
        <title>Megaphylogeny resolves global patterns of mushroom evolution.</title>
        <authorList>
            <person name="Varga T."/>
            <person name="Krizsan K."/>
            <person name="Foldi C."/>
            <person name="Dima B."/>
            <person name="Sanchez-Garcia M."/>
            <person name="Sanchez-Ramirez S."/>
            <person name="Szollosi G.J."/>
            <person name="Szarkandi J.G."/>
            <person name="Papp V."/>
            <person name="Albert L."/>
            <person name="Andreopoulos W."/>
            <person name="Angelini C."/>
            <person name="Antonin V."/>
            <person name="Barry K.W."/>
            <person name="Bougher N.L."/>
            <person name="Buchanan P."/>
            <person name="Buyck B."/>
            <person name="Bense V."/>
            <person name="Catcheside P."/>
            <person name="Chovatia M."/>
            <person name="Cooper J."/>
            <person name="Damon W."/>
            <person name="Desjardin D."/>
            <person name="Finy P."/>
            <person name="Geml J."/>
            <person name="Haridas S."/>
            <person name="Hughes K."/>
            <person name="Justo A."/>
            <person name="Karasinski D."/>
            <person name="Kautmanova I."/>
            <person name="Kiss B."/>
            <person name="Kocsube S."/>
            <person name="Kotiranta H."/>
            <person name="LaButti K.M."/>
            <person name="Lechner B.E."/>
            <person name="Liimatainen K."/>
            <person name="Lipzen A."/>
            <person name="Lukacs Z."/>
            <person name="Mihaltcheva S."/>
            <person name="Morgado L.N."/>
            <person name="Niskanen T."/>
            <person name="Noordeloos M.E."/>
            <person name="Ohm R.A."/>
            <person name="Ortiz-Santana B."/>
            <person name="Ovrebo C."/>
            <person name="Racz N."/>
            <person name="Riley R."/>
            <person name="Savchenko A."/>
            <person name="Shiryaev A."/>
            <person name="Soop K."/>
            <person name="Spirin V."/>
            <person name="Szebenyi C."/>
            <person name="Tomsovsky M."/>
            <person name="Tulloss R.E."/>
            <person name="Uehling J."/>
            <person name="Grigoriev I.V."/>
            <person name="Vagvolgyi C."/>
            <person name="Papp T."/>
            <person name="Martin F.M."/>
            <person name="Miettinen O."/>
            <person name="Hibbett D.S."/>
            <person name="Nagy L.G."/>
        </authorList>
    </citation>
    <scope>NUCLEOTIDE SEQUENCE [LARGE SCALE GENOMIC DNA]</scope>
    <source>
        <strain evidence="2 3">OMC1185</strain>
    </source>
</reference>
<gene>
    <name evidence="2" type="ORF">OE88DRAFT_1645282</name>
</gene>
<organism evidence="2 3">
    <name type="scientific">Heliocybe sulcata</name>
    <dbReference type="NCBI Taxonomy" id="5364"/>
    <lineage>
        <taxon>Eukaryota</taxon>
        <taxon>Fungi</taxon>
        <taxon>Dikarya</taxon>
        <taxon>Basidiomycota</taxon>
        <taxon>Agaricomycotina</taxon>
        <taxon>Agaricomycetes</taxon>
        <taxon>Gloeophyllales</taxon>
        <taxon>Gloeophyllaceae</taxon>
        <taxon>Heliocybe</taxon>
    </lineage>
</organism>
<dbReference type="OrthoDB" id="3350619at2759"/>
<proteinExistence type="predicted"/>
<evidence type="ECO:0000313" key="3">
    <source>
        <dbReference type="Proteomes" id="UP000305948"/>
    </source>
</evidence>
<evidence type="ECO:0000313" key="2">
    <source>
        <dbReference type="EMBL" id="TFK51055.1"/>
    </source>
</evidence>
<dbReference type="EMBL" id="ML213512">
    <property type="protein sequence ID" value="TFK51055.1"/>
    <property type="molecule type" value="Genomic_DNA"/>
</dbReference>
<accession>A0A5C3N1Y6</accession>
<sequence length="258" mass="29112">MSSSDNKYEALPLVEDEQSRVEEITDYHVRPRILRGLEICVYVCTALTALAACILLGVHLSVGQSVPVELDPYSLPFRSTNHARVLAHVSSSEPEKVFEVWPDYELHHSGYVPLAREKLWVTDEASPSLNLCLVLDLPSQFSKGSGTDLSVWVLSTEERLDFKHLSWKTKPPRKYLLGYLSAVPGMSDMTSHFSCASMSYQTFEISCAATPCQINYTQGKLYNEQRGNWPMLILSGVLLMERLFYLRVGIYLLQSQTV</sequence>
<name>A0A5C3N1Y6_9AGAM</name>
<keyword evidence="1" id="KW-0472">Membrane</keyword>
<keyword evidence="3" id="KW-1185">Reference proteome</keyword>
<protein>
    <recommendedName>
        <fullName evidence="4">Ubiquitin 3 binding protein But2 C-terminal domain-containing protein</fullName>
    </recommendedName>
</protein>